<feature type="compositionally biased region" description="Low complexity" evidence="2">
    <location>
        <begin position="11"/>
        <end position="21"/>
    </location>
</feature>
<feature type="region of interest" description="Disordered" evidence="2">
    <location>
        <begin position="149"/>
        <end position="301"/>
    </location>
</feature>
<proteinExistence type="predicted"/>
<organism evidence="3 4">
    <name type="scientific">Pleuronectes platessa</name>
    <name type="common">European plaice</name>
    <dbReference type="NCBI Taxonomy" id="8262"/>
    <lineage>
        <taxon>Eukaryota</taxon>
        <taxon>Metazoa</taxon>
        <taxon>Chordata</taxon>
        <taxon>Craniata</taxon>
        <taxon>Vertebrata</taxon>
        <taxon>Euteleostomi</taxon>
        <taxon>Actinopterygii</taxon>
        <taxon>Neopterygii</taxon>
        <taxon>Teleostei</taxon>
        <taxon>Neoteleostei</taxon>
        <taxon>Acanthomorphata</taxon>
        <taxon>Carangaria</taxon>
        <taxon>Pleuronectiformes</taxon>
        <taxon>Pleuronectoidei</taxon>
        <taxon>Pleuronectidae</taxon>
        <taxon>Pleuronectes</taxon>
    </lineage>
</organism>
<dbReference type="EMBL" id="CADEAL010002391">
    <property type="protein sequence ID" value="CAB1440052.1"/>
    <property type="molecule type" value="Genomic_DNA"/>
</dbReference>
<keyword evidence="4" id="KW-1185">Reference proteome</keyword>
<protein>
    <submittedName>
        <fullName evidence="3">Uncharacterized protein</fullName>
    </submittedName>
</protein>
<evidence type="ECO:0000313" key="4">
    <source>
        <dbReference type="Proteomes" id="UP001153269"/>
    </source>
</evidence>
<dbReference type="Proteomes" id="UP001153269">
    <property type="component" value="Unassembled WGS sequence"/>
</dbReference>
<gene>
    <name evidence="3" type="ORF">PLEPLA_LOCUS27818</name>
</gene>
<accession>A0A9N7YVL7</accession>
<feature type="compositionally biased region" description="Polar residues" evidence="2">
    <location>
        <begin position="41"/>
        <end position="55"/>
    </location>
</feature>
<sequence length="437" mass="46890">MADTPERTFEANPAVAVAPAASRRETKDHSQSVPDGLSDSLGHQGTDTENNQANPFNLDDTLDLKVDSLVTSTPMTHSKVFHFNSEQDIGKAIAAQKRLYGDGPCKLVIQVPTDVPSNVITDRKTLMQPLARSHLPPSRAASQLLKYHPTSALPGRGEPATSKLPMTRQRTQTEAVKHPAPSAQGFKISGISSSYNLRPTTTASKQPNSGLPRPPMSSIPSGFQRSAPGLRPPSAKSNLGPAAANPGTKFTQPKKHTLIRGELLPTAKRKKTDGPAPSSSGAETSTASDAGNGFKNPKRIGTSCNQRVLPAKVHRDDAAVPVTAAAAENMTSCNAASRSRNQKLPVNHHRSQPAKPQGQGCAKCVSLEEQLKTQSAEIKRLKEELLKSAANFLSESFRVLSPSVSRSYLWPSCSKTGFIIDPEWTETAQDNFQPHID</sequence>
<feature type="region of interest" description="Disordered" evidence="2">
    <location>
        <begin position="1"/>
        <end position="59"/>
    </location>
</feature>
<evidence type="ECO:0000313" key="3">
    <source>
        <dbReference type="EMBL" id="CAB1440052.1"/>
    </source>
</evidence>
<keyword evidence="1" id="KW-0175">Coiled coil</keyword>
<reference evidence="3" key="1">
    <citation type="submission" date="2020-03" db="EMBL/GenBank/DDBJ databases">
        <authorList>
            <person name="Weist P."/>
        </authorList>
    </citation>
    <scope>NUCLEOTIDE SEQUENCE</scope>
</reference>
<feature type="coiled-coil region" evidence="1">
    <location>
        <begin position="364"/>
        <end position="391"/>
    </location>
</feature>
<comment type="caution">
    <text evidence="3">The sequence shown here is derived from an EMBL/GenBank/DDBJ whole genome shotgun (WGS) entry which is preliminary data.</text>
</comment>
<name>A0A9N7YVL7_PLEPL</name>
<dbReference type="AlphaFoldDB" id="A0A9N7YVL7"/>
<feature type="compositionally biased region" description="Polar residues" evidence="2">
    <location>
        <begin position="277"/>
        <end position="289"/>
    </location>
</feature>
<evidence type="ECO:0000256" key="2">
    <source>
        <dbReference type="SAM" id="MobiDB-lite"/>
    </source>
</evidence>
<evidence type="ECO:0000256" key="1">
    <source>
        <dbReference type="SAM" id="Coils"/>
    </source>
</evidence>
<feature type="compositionally biased region" description="Polar residues" evidence="2">
    <location>
        <begin position="190"/>
        <end position="209"/>
    </location>
</feature>